<keyword evidence="1" id="KW-0378">Hydrolase</keyword>
<dbReference type="PANTHER" id="PTHR43156:SF2">
    <property type="entry name" value="STAGE II SPORULATION PROTEIN E"/>
    <property type="match status" value="1"/>
</dbReference>
<gene>
    <name evidence="4" type="ORF">C8E03_10498</name>
    <name evidence="5" type="ORF">CG710_010985</name>
</gene>
<reference evidence="5 6" key="1">
    <citation type="journal article" date="2017" name="Genome Announc.">
        <title>Draft Genome Sequence of a Sporulating and Motile Strain of Lachnotalea glycerini Isolated from Water in Quebec City, Canada.</title>
        <authorList>
            <person name="Maheux A.F."/>
            <person name="Boudreau D.K."/>
            <person name="Berube E."/>
            <person name="Boissinot M."/>
            <person name="Raymond F."/>
            <person name="Brodeur S."/>
            <person name="Corbeil J."/>
            <person name="Isabel S."/>
            <person name="Omar R.F."/>
            <person name="Bergeron M.G."/>
        </authorList>
    </citation>
    <scope>NUCLEOTIDE SEQUENCE [LARGE SCALE GENOMIC DNA]</scope>
    <source>
        <strain evidence="5 6">CCRI-19302</strain>
    </source>
</reference>
<dbReference type="InterPro" id="IPR001932">
    <property type="entry name" value="PPM-type_phosphatase-like_dom"/>
</dbReference>
<dbReference type="OrthoDB" id="9763774at2"/>
<dbReference type="Pfam" id="PF07228">
    <property type="entry name" value="SpoIIE"/>
    <property type="match status" value="1"/>
</dbReference>
<proteinExistence type="predicted"/>
<dbReference type="RefSeq" id="WP_094377759.1">
    <property type="nucleotide sequence ID" value="NZ_NOKA02000020.1"/>
</dbReference>
<protein>
    <submittedName>
        <fullName evidence="4">Stage II sporulation protein E</fullName>
    </submittedName>
</protein>
<dbReference type="GO" id="GO:0016791">
    <property type="term" value="F:phosphatase activity"/>
    <property type="evidence" value="ECO:0007669"/>
    <property type="project" value="TreeGrafter"/>
</dbReference>
<dbReference type="EMBL" id="NOKA02000020">
    <property type="protein sequence ID" value="RDY31200.1"/>
    <property type="molecule type" value="Genomic_DNA"/>
</dbReference>
<evidence type="ECO:0000313" key="6">
    <source>
        <dbReference type="Proteomes" id="UP000216411"/>
    </source>
</evidence>
<dbReference type="Pfam" id="PF19732">
    <property type="entry name" value="SpoIIE_N"/>
    <property type="match status" value="1"/>
</dbReference>
<dbReference type="EMBL" id="QICS01000004">
    <property type="protein sequence ID" value="PXV91090.1"/>
    <property type="molecule type" value="Genomic_DNA"/>
</dbReference>
<dbReference type="SMART" id="SM00332">
    <property type="entry name" value="PP2Cc"/>
    <property type="match status" value="1"/>
</dbReference>
<evidence type="ECO:0000313" key="4">
    <source>
        <dbReference type="EMBL" id="PXV91090.1"/>
    </source>
</evidence>
<dbReference type="InterPro" id="IPR052016">
    <property type="entry name" value="Bact_Sigma-Reg"/>
</dbReference>
<dbReference type="AlphaFoldDB" id="A0A255IDN3"/>
<evidence type="ECO:0000313" key="5">
    <source>
        <dbReference type="EMBL" id="RDY31200.1"/>
    </source>
</evidence>
<name>A0A255IDN3_9FIRM</name>
<dbReference type="InterPro" id="IPR045768">
    <property type="entry name" value="SpoIIE_N"/>
</dbReference>
<keyword evidence="6" id="KW-1185">Reference proteome</keyword>
<reference evidence="5" key="3">
    <citation type="submission" date="2018-07" db="EMBL/GenBank/DDBJ databases">
        <authorList>
            <person name="Quirk P.G."/>
            <person name="Krulwich T.A."/>
        </authorList>
    </citation>
    <scope>NUCLEOTIDE SEQUENCE</scope>
    <source>
        <strain evidence="5">CCRI-19302</strain>
    </source>
</reference>
<reference evidence="4 7" key="2">
    <citation type="submission" date="2018-05" db="EMBL/GenBank/DDBJ databases">
        <title>Genomic Encyclopedia of Type Strains, Phase IV (KMG-IV): sequencing the most valuable type-strain genomes for metagenomic binning, comparative biology and taxonomic classification.</title>
        <authorList>
            <person name="Goeker M."/>
        </authorList>
    </citation>
    <scope>NUCLEOTIDE SEQUENCE [LARGE SCALE GENOMIC DNA]</scope>
    <source>
        <strain evidence="4 7">DSM 28816</strain>
    </source>
</reference>
<evidence type="ECO:0000259" key="2">
    <source>
        <dbReference type="SMART" id="SM00331"/>
    </source>
</evidence>
<dbReference type="SMART" id="SM00331">
    <property type="entry name" value="PP2C_SIG"/>
    <property type="match status" value="1"/>
</dbReference>
<comment type="caution">
    <text evidence="4">The sequence shown here is derived from an EMBL/GenBank/DDBJ whole genome shotgun (WGS) entry which is preliminary data.</text>
</comment>
<evidence type="ECO:0000259" key="3">
    <source>
        <dbReference type="SMART" id="SM00332"/>
    </source>
</evidence>
<evidence type="ECO:0000313" key="7">
    <source>
        <dbReference type="Proteomes" id="UP000247523"/>
    </source>
</evidence>
<dbReference type="PANTHER" id="PTHR43156">
    <property type="entry name" value="STAGE II SPORULATION PROTEIN E-RELATED"/>
    <property type="match status" value="1"/>
</dbReference>
<feature type="domain" description="PPM-type phosphatase" evidence="3">
    <location>
        <begin position="248"/>
        <end position="465"/>
    </location>
</feature>
<dbReference type="Proteomes" id="UP000247523">
    <property type="component" value="Unassembled WGS sequence"/>
</dbReference>
<dbReference type="Gene3D" id="3.60.40.10">
    <property type="entry name" value="PPM-type phosphatase domain"/>
    <property type="match status" value="1"/>
</dbReference>
<evidence type="ECO:0000256" key="1">
    <source>
        <dbReference type="ARBA" id="ARBA00022801"/>
    </source>
</evidence>
<dbReference type="Proteomes" id="UP000216411">
    <property type="component" value="Unassembled WGS sequence"/>
</dbReference>
<accession>A0A255IDN3</accession>
<feature type="domain" description="PPM-type phosphatase" evidence="2">
    <location>
        <begin position="256"/>
        <end position="467"/>
    </location>
</feature>
<sequence length="470" mass="53237">MKANVADEAVFLNGELNKEKLVTLAKAFDELAASFSSLPKGQDKLSEQELNNIFESLGEKFCKECPKCELCWEQNYFKTYQTAYDILTKIDEEESEGYKDLEHGFTKGCIAAAQILEETRILFQKERMNLKWNNKIISAREAVTEQLKAMSQIIMQIKDEVCLVEKLNDATERNIRFILRNNKIIVKNIFLINRTDKRKEMRLTIKTKNGRCIPTKEIANMLGSICNLKYTIGKDCKNVVNGDWYPVTLVEDVNFKMLYGVARKIKDNERVSGDNFSFMEDKEGKKIICLADGMGSGLNACSESEKVIELIEELTEAGFVKEAAIKMINSLLVVKADEPLFTTVDMCEIDLYNGLCEFVKVGASQSFIKRKNWVEMIEASTLPAGLIYDIEMKAMSKKLYDGDYIIMVTDGIIDAFAPECGEEMVKDIIAEIDSNNPKEMASRLLERVLEYNNGCVGDDMTILVAGMWGK</sequence>
<organism evidence="4 7">
    <name type="scientific">Lachnotalea glycerini</name>
    <dbReference type="NCBI Taxonomy" id="1763509"/>
    <lineage>
        <taxon>Bacteria</taxon>
        <taxon>Bacillati</taxon>
        <taxon>Bacillota</taxon>
        <taxon>Clostridia</taxon>
        <taxon>Lachnospirales</taxon>
        <taxon>Lachnospiraceae</taxon>
        <taxon>Lachnotalea</taxon>
    </lineage>
</organism>
<dbReference type="InterPro" id="IPR036457">
    <property type="entry name" value="PPM-type-like_dom_sf"/>
</dbReference>
<dbReference type="SUPFAM" id="SSF81606">
    <property type="entry name" value="PP2C-like"/>
    <property type="match status" value="1"/>
</dbReference>